<dbReference type="GeneID" id="84880701"/>
<evidence type="ECO:0000313" key="1">
    <source>
        <dbReference type="EMBL" id="WMP12727.1"/>
    </source>
</evidence>
<gene>
    <name evidence="1" type="primary">orf139</name>
</gene>
<dbReference type="EMBL" id="OQ908872">
    <property type="protein sequence ID" value="WMP12727.1"/>
    <property type="molecule type" value="Genomic_DNA"/>
</dbReference>
<accession>A0AA51NGF3</accession>
<organism evidence="1">
    <name type="scientific">Corynecladia elata</name>
    <dbReference type="NCBI Taxonomy" id="3101723"/>
    <lineage>
        <taxon>Eukaryota</taxon>
        <taxon>Rhodophyta</taxon>
        <taxon>Florideophyceae</taxon>
        <taxon>Rhodymeniophycidae</taxon>
        <taxon>Ceramiales</taxon>
        <taxon>Rhodomelaceae</taxon>
        <taxon>Laurencieae</taxon>
        <taxon>Corynecladia</taxon>
    </lineage>
</organism>
<keyword evidence="1" id="KW-0934">Plastid</keyword>
<dbReference type="RefSeq" id="YP_010951788.1">
    <property type="nucleotide sequence ID" value="NC_082855.1"/>
</dbReference>
<reference evidence="1" key="1">
    <citation type="journal article" date="2023" name="J. Phycol.">
        <title>Gene-rich plastid genomes of two parasitic red algal species, Laurencia australis and L. verruciformis (Rhodomelaceae, Ceramiales), and a taxonomic revision of Janczewskia.</title>
        <authorList>
            <person name="Preuss M."/>
            <person name="Diaz-Tapia P."/>
            <person name="Verbruggen H."/>
            <person name="Zuccarello G.C."/>
        </authorList>
    </citation>
    <scope>NUCLEOTIDE SEQUENCE</scope>
    <source>
        <strain evidence="1">B2H</strain>
    </source>
</reference>
<name>A0AA51NGF3_9FLOR</name>
<proteinExistence type="predicted"/>
<keyword evidence="1" id="KW-0150">Chloroplast</keyword>
<protein>
    <submittedName>
        <fullName evidence="1">Uncharacterized protein</fullName>
    </submittedName>
</protein>
<geneLocation type="chloroplast" evidence="1"/>
<sequence>MKHRVYKINTARLKIKSNYKIIYKEIKEIIDFRD</sequence>
<dbReference type="AlphaFoldDB" id="A0AA51NGF3"/>